<dbReference type="GO" id="GO:0008332">
    <property type="term" value="F:low voltage-gated calcium channel activity"/>
    <property type="evidence" value="ECO:0007669"/>
    <property type="project" value="TreeGrafter"/>
</dbReference>
<feature type="transmembrane region" description="Helical" evidence="17">
    <location>
        <begin position="2001"/>
        <end position="2021"/>
    </location>
</feature>
<feature type="compositionally biased region" description="Basic and acidic residues" evidence="16">
    <location>
        <begin position="1118"/>
        <end position="1132"/>
    </location>
</feature>
<feature type="compositionally biased region" description="Low complexity" evidence="16">
    <location>
        <begin position="2366"/>
        <end position="2395"/>
    </location>
</feature>
<feature type="region of interest" description="Disordered" evidence="16">
    <location>
        <begin position="2527"/>
        <end position="2557"/>
    </location>
</feature>
<feature type="compositionally biased region" description="Low complexity" evidence="16">
    <location>
        <begin position="2317"/>
        <end position="2344"/>
    </location>
</feature>
<dbReference type="FunFam" id="1.20.120.350:FF:000012">
    <property type="entry name" value="Voltage-dependent T-type calcium channel subunit alpha"/>
    <property type="match status" value="1"/>
</dbReference>
<dbReference type="GO" id="GO:0043005">
    <property type="term" value="C:neuron projection"/>
    <property type="evidence" value="ECO:0007669"/>
    <property type="project" value="TreeGrafter"/>
</dbReference>
<feature type="region of interest" description="Disordered" evidence="16">
    <location>
        <begin position="1118"/>
        <end position="1168"/>
    </location>
</feature>
<feature type="compositionally biased region" description="Polar residues" evidence="16">
    <location>
        <begin position="1491"/>
        <end position="1503"/>
    </location>
</feature>
<keyword evidence="7" id="KW-0106">Calcium</keyword>
<feature type="domain" description="Ion transport" evidence="18">
    <location>
        <begin position="139"/>
        <end position="452"/>
    </location>
</feature>
<evidence type="ECO:0000256" key="14">
    <source>
        <dbReference type="ARBA" id="ARBA00036634"/>
    </source>
</evidence>
<feature type="transmembrane region" description="Helical" evidence="17">
    <location>
        <begin position="1788"/>
        <end position="1811"/>
    </location>
</feature>
<sequence>MLDNSLNAISSSKSPTINNVDHTDPSGRISYTGYCGDEIMVKVERDKHVSTVEIARELYEQLQRLQAIERKRLMTRQKLRELGWEVLMHPPYSPDIAPSDYHLFWSLQNSLNGVKSASKEACENHLKQFFDQKPQTRLTWFERVSMMVILLNCITLGMYQPCVDDQCVTNRCKILQMFDDIIFAFFSLEMTIKMVAMGIWGKGTYLADSWNRLDFFIVMAGALEYCLNVENMNLSAIRTIRVLRPLRAINRIPSMRILVMLLLDTLPMLGNVLLLCFFVFFIFGIVGVQLWEGILRQRCFLKALPNIKYPDDLEKYFEYQGQDYICSRPDDSGMHSCSNLPPLKLGNLVCNSTAVPNSNVTFINNDTCVNWNYYYTECKGQGNNPFQGTISFDNIGVISLEGWTDIMYYVQDAHSFWDWIYFVLLIVIGSFFMINLCLVVIATQFSETKKREMERMRLERARYHSTSTLASSTNTSEPTTCYAEIVKYIAHLWRRGKRRLMKRYRLWLYRRQQKREQNLLKEQQSQASHRRLHHGRCPRLLAALEYAEQQQQQQQQATNGNDGSVADFATITSPTQSAMAIAAPTVPTIGNSVGEILSFRYGKIKCIKFLPLMLQVWAENGYERERLPYTLLSPPCTHYRRRSSVMFSDVVLLHGSNNVGNALQPGLTVTPGERNVCSSEKMTQTGDGNVWSSPLPDHAQMQAELGGNEAMTCQELLALSGALSAALPTGQLALDSFLNSLTKGKTNRILKNRIEKKYEDELMFHRYNRSSHHIGRSHTVVNVREQWPEDGEKWQKSSRPRQLLRRAGSCCICTLRCIRRWIKKLVEHKYFQQGILLAILINTLSMGIEYHNQPEQLTVAVEISNIVFSAIFAVEMLLKIIAEGPFGYISNGFNVFDGIVVVLSVVELCQSVVEERSGSSGLSVLRTFRLLRILKLVRFLPNLRRQLFVMLRTMDNVAVFFSLLVLFIFIFSILGMNLFGCKFCETMKGSSDVECDRKNFDSLLWAIVTVILGMYLFGGKFCMWADRSRPCTCAEVVSRHPLCRCDRKHFNDIVWALVTVFQILTQEDWNVVLFNGMQKTSHWAALYFVALMTFGNYVLFNLLVAILVEGFSSERNERREREQRELAKRLAAKEAGIGSEDGSSRISGSHSISDSDTYTQDQKNSWQSAEELRKYKDNREKQNSVWKQRIDEPKCNIQKESKMMGVAGQPPIITHTAATPQDSPNTTLDVGYRDLNYRAVYPTAALSIDILRENMIMTSALYSQSQCSIPSGLLKLPDVSNKIPTNNLIAGQFPRRISLVTAVVNPSTRDSSSSPPRVQRGYSWRLSRPSLGRKRWSQSDDEHTGHITVLNNGRSTLVGSNLTFNGGYLHGSIRNDTQRDAPNNRTTVLTSNNRSLSPNNSLESHAPWSIRRYTVTPNQMRWIGELSRRNSLRGYENVQTSTRKTLPLDEMLASSSTPRTINNLSMETGPLPRIKRLHEQEEEHVTRTGDEQTPPSNSHGSASSIERIKKIFMFFEPKGCLQERDNYSLYLFPPNNRFRILCQWFVDQKWFDNVVLLFIGLNCITLAMERPNIPPDSRERIFLLTANYVFTAVFAIEMFIKVVATSMLYGPDAYFTSGWNIMDGSLVIISIIDLSMSLLSSSSPRIFGILRVFRLLRSLRPLRVINRAPGLKLVVQTLLSSLRPIGNIVLICCTFFVIFGILGVQLFKGAFYYCEGPDIKNVRNKTDCLADKRNMWLNRKYNFDDLGKALMSLFVLSSRDGWVNIMYTGLDAVGVDQQPIENYSEWRLLYFIAFILLVGFFVLNMFVGVVVENFHRCREEQEKEERVRRAAKRALQMEKKRRKMHEPPYYTHYSKARLFVHNVVTSKYFDLAIAAVIGLNVVTMAMEFYMMPKALTYALKIFNYFFTAVFILESLMKLVALGIQLYLKDKWNQLDVGIVILSVVGIVLEEVESKIIPINPTIIRVMRVLRIARVLKLLKMAKGIRALLDTVMQALPQVGNLGLLFFLLFFIFAALGVELFGRLECNDDMPCQGLGEHAHFSNFGMAFLTLFRVATGDNWNGIMKDTLRDDCDDAADCVKNCCVSSIIAPIFFVIFVLMAQFVLVNVVVAVLMKHLEESHKQMEDELDMETQLERELAAEQEELLDEEDEDDIVMNGRINGDEDDDEDYKEHESMMINEKIHVRPGLAKVRSLPANFIYNPPRERNIDDISLYKNNYLTYFLDASISISLDEKRRGSSSRPSKFKSRRRQTFHSSHHQRRSLLPMHFEVAEVFEKPVSNLSVPRIIPHRSYATTSQDVSRLQRQKLPVTTSEMRENKSLLTVSKPPTSPSLVTSPGSSSTLSVPPKLTSDRYLMPTAEIYPSKATMSRRTSSDTQSPTPSDTTSASAGTSSTRTPSIANGYVGGKARLEEPKKRMIEERRRPTTTTVPTPPQEDLDVQSVINERRPSKLKTHDAGASTTTSIASDQYSAMIRGEGYSHIYVTTEERSDEIPSPCGNASESTGTGSLSVAGSLSAVASISVAVSAGAAGSISNGSCNGSGSRSDNGSGNDNGVHIGEGGAIGSDVRIYVDDTDSASSSNGQRRGGRLRDDEIQDVSTTISSITTMRNGRGSGDTDESKEIPERPSSTGGSLDPPS</sequence>
<dbReference type="GO" id="GO:0005891">
    <property type="term" value="C:voltage-gated calcium channel complex"/>
    <property type="evidence" value="ECO:0007669"/>
    <property type="project" value="InterPro"/>
</dbReference>
<proteinExistence type="predicted"/>
<feature type="transmembrane region" description="Helical" evidence="17">
    <location>
        <begin position="1000"/>
        <end position="1018"/>
    </location>
</feature>
<dbReference type="FunFam" id="1.10.287.70:FF:000120">
    <property type="entry name" value="Voltage-dependent T-type calcium channel subunit alpha"/>
    <property type="match status" value="1"/>
</dbReference>
<feature type="transmembrane region" description="Helical" evidence="17">
    <location>
        <begin position="1688"/>
        <end position="1707"/>
    </location>
</feature>
<feature type="region of interest" description="Disordered" evidence="16">
    <location>
        <begin position="1"/>
        <end position="24"/>
    </location>
</feature>
<evidence type="ECO:0000256" key="4">
    <source>
        <dbReference type="ARBA" id="ARBA00022673"/>
    </source>
</evidence>
<keyword evidence="2" id="KW-0813">Transport</keyword>
<evidence type="ECO:0000256" key="6">
    <source>
        <dbReference type="ARBA" id="ARBA00022737"/>
    </source>
</evidence>
<dbReference type="InterPro" id="IPR027359">
    <property type="entry name" value="Volt_channel_dom_sf"/>
</dbReference>
<evidence type="ECO:0000313" key="20">
    <source>
        <dbReference type="Proteomes" id="UP000078540"/>
    </source>
</evidence>
<feature type="region of interest" description="Disordered" evidence="16">
    <location>
        <begin position="2231"/>
        <end position="2258"/>
    </location>
</feature>
<dbReference type="InterPro" id="IPR005445">
    <property type="entry name" value="VDCC_T_a1"/>
</dbReference>
<dbReference type="Pfam" id="PF00520">
    <property type="entry name" value="Ion_trans"/>
    <property type="match status" value="4"/>
</dbReference>
<feature type="coiled-coil region" evidence="15">
    <location>
        <begin position="2112"/>
        <end position="2149"/>
    </location>
</feature>
<feature type="transmembrane region" description="Helical" evidence="17">
    <location>
        <begin position="1550"/>
        <end position="1569"/>
    </location>
</feature>
<feature type="compositionally biased region" description="Polar residues" evidence="16">
    <location>
        <begin position="1157"/>
        <end position="1168"/>
    </location>
</feature>
<evidence type="ECO:0000256" key="15">
    <source>
        <dbReference type="SAM" id="Coils"/>
    </source>
</evidence>
<evidence type="ECO:0000256" key="7">
    <source>
        <dbReference type="ARBA" id="ARBA00022837"/>
    </source>
</evidence>
<evidence type="ECO:0000313" key="19">
    <source>
        <dbReference type="EMBL" id="KYM92190.1"/>
    </source>
</evidence>
<dbReference type="EMBL" id="KQ976403">
    <property type="protein sequence ID" value="KYM92190.1"/>
    <property type="molecule type" value="Genomic_DNA"/>
</dbReference>
<feature type="region of interest" description="Disordered" evidence="16">
    <location>
        <begin position="1480"/>
        <end position="1503"/>
    </location>
</feature>
<dbReference type="GO" id="GO:0086010">
    <property type="term" value="P:membrane depolarization during action potential"/>
    <property type="evidence" value="ECO:0007669"/>
    <property type="project" value="TreeGrafter"/>
</dbReference>
<feature type="transmembrane region" description="Helical" evidence="17">
    <location>
        <begin position="1084"/>
        <end position="1108"/>
    </location>
</feature>
<evidence type="ECO:0000256" key="16">
    <source>
        <dbReference type="SAM" id="MobiDB-lite"/>
    </source>
</evidence>
<feature type="transmembrane region" description="Helical" evidence="17">
    <location>
        <begin position="2086"/>
        <end position="2112"/>
    </location>
</feature>
<feature type="transmembrane region" description="Helical" evidence="17">
    <location>
        <begin position="1868"/>
        <end position="1889"/>
    </location>
</feature>
<dbReference type="FunFam" id="1.20.120.350:FF:000009">
    <property type="entry name" value="Voltage-dependent T-type calcium channel subunit alpha"/>
    <property type="match status" value="1"/>
</dbReference>
<evidence type="ECO:0000259" key="18">
    <source>
        <dbReference type="Pfam" id="PF00520"/>
    </source>
</evidence>
<feature type="compositionally biased region" description="Polar residues" evidence="16">
    <location>
        <begin position="2292"/>
        <end position="2310"/>
    </location>
</feature>
<dbReference type="GO" id="GO:0005248">
    <property type="term" value="F:voltage-gated sodium channel activity"/>
    <property type="evidence" value="ECO:0007669"/>
    <property type="project" value="TreeGrafter"/>
</dbReference>
<feature type="domain" description="Ion transport" evidence="18">
    <location>
        <begin position="1866"/>
        <end position="2121"/>
    </location>
</feature>
<feature type="compositionally biased region" description="Basic and acidic residues" evidence="16">
    <location>
        <begin position="1480"/>
        <end position="1490"/>
    </location>
</feature>
<evidence type="ECO:0000256" key="3">
    <source>
        <dbReference type="ARBA" id="ARBA00022568"/>
    </source>
</evidence>
<feature type="compositionally biased region" description="Basic residues" evidence="16">
    <location>
        <begin position="2241"/>
        <end position="2258"/>
    </location>
</feature>
<evidence type="ECO:0000256" key="11">
    <source>
        <dbReference type="ARBA" id="ARBA00023136"/>
    </source>
</evidence>
<comment type="subcellular location">
    <subcellularLocation>
        <location evidence="1">Membrane</location>
        <topology evidence="1">Multi-pass membrane protein</topology>
    </subcellularLocation>
</comment>
<feature type="compositionally biased region" description="Polar residues" evidence="16">
    <location>
        <begin position="1"/>
        <end position="20"/>
    </location>
</feature>
<keyword evidence="9 17" id="KW-1133">Transmembrane helix</keyword>
<feature type="transmembrane region" description="Helical" evidence="17">
    <location>
        <begin position="257"/>
        <end position="286"/>
    </location>
</feature>
<keyword evidence="3" id="KW-0109">Calcium transport</keyword>
<evidence type="ECO:0000256" key="5">
    <source>
        <dbReference type="ARBA" id="ARBA00022692"/>
    </source>
</evidence>
<evidence type="ECO:0000256" key="2">
    <source>
        <dbReference type="ARBA" id="ARBA00022448"/>
    </source>
</evidence>
<dbReference type="FunFam" id="1.20.120.350:FF:000007">
    <property type="entry name" value="Voltage-dependent T-type calcium channel subunit alpha"/>
    <property type="match status" value="1"/>
</dbReference>
<dbReference type="STRING" id="520822.A0A195BVA4"/>
<feature type="compositionally biased region" description="Low complexity" evidence="16">
    <location>
        <begin position="1136"/>
        <end position="1156"/>
    </location>
</feature>
<protein>
    <submittedName>
        <fullName evidence="19">Voltage-dependent T-type calcium channel subunit alpha-1G</fullName>
    </submittedName>
</protein>
<comment type="catalytic activity">
    <reaction evidence="14">
        <text>Ca(2+)(in) = Ca(2+)(out)</text>
        <dbReference type="Rhea" id="RHEA:29671"/>
        <dbReference type="ChEBI" id="CHEBI:29108"/>
    </reaction>
</comment>
<name>A0A195BVA4_9HYME</name>
<feature type="transmembrane region" description="Helical" evidence="17">
    <location>
        <begin position="1581"/>
        <end position="1604"/>
    </location>
</feature>
<feature type="region of interest" description="Disordered" evidence="16">
    <location>
        <begin position="2485"/>
        <end position="2504"/>
    </location>
</feature>
<evidence type="ECO:0000256" key="9">
    <source>
        <dbReference type="ARBA" id="ARBA00022989"/>
    </source>
</evidence>
<evidence type="ECO:0000256" key="13">
    <source>
        <dbReference type="ARBA" id="ARBA00023303"/>
    </source>
</evidence>
<accession>A0A195BVA4</accession>
<dbReference type="PRINTS" id="PR01629">
    <property type="entry name" value="TVDCCALPHA1"/>
</dbReference>
<evidence type="ECO:0000256" key="8">
    <source>
        <dbReference type="ARBA" id="ARBA00022882"/>
    </source>
</evidence>
<keyword evidence="15" id="KW-0175">Coiled coil</keyword>
<dbReference type="InterPro" id="IPR043203">
    <property type="entry name" value="VGCC_Ca_Na"/>
</dbReference>
<dbReference type="GO" id="GO:0070509">
    <property type="term" value="P:calcium ion import"/>
    <property type="evidence" value="ECO:0007669"/>
    <property type="project" value="TreeGrafter"/>
</dbReference>
<keyword evidence="11 17" id="KW-0472">Membrane</keyword>
<feature type="domain" description="Ion transport" evidence="18">
    <location>
        <begin position="828"/>
        <end position="1118"/>
    </location>
</feature>
<feature type="transmembrane region" description="Helical" evidence="17">
    <location>
        <begin position="957"/>
        <end position="980"/>
    </location>
</feature>
<evidence type="ECO:0000256" key="12">
    <source>
        <dbReference type="ARBA" id="ARBA00023180"/>
    </source>
</evidence>
<dbReference type="FunFam" id="1.20.120.350:FF:000008">
    <property type="entry name" value="Voltage-dependent T-type calcium channel subunit alpha"/>
    <property type="match status" value="1"/>
</dbReference>
<feature type="compositionally biased region" description="Low complexity" evidence="16">
    <location>
        <begin position="2527"/>
        <end position="2551"/>
    </location>
</feature>
<dbReference type="Gene3D" id="1.10.287.70">
    <property type="match status" value="5"/>
</dbReference>
<dbReference type="GO" id="GO:0001518">
    <property type="term" value="C:voltage-gated sodium channel complex"/>
    <property type="evidence" value="ECO:0007669"/>
    <property type="project" value="TreeGrafter"/>
</dbReference>
<keyword evidence="20" id="KW-1185">Reference proteome</keyword>
<feature type="region of interest" description="Disordered" evidence="16">
    <location>
        <begin position="2292"/>
        <end position="2432"/>
    </location>
</feature>
<keyword evidence="13" id="KW-0407">Ion channel</keyword>
<organism evidence="19 20">
    <name type="scientific">Atta colombica</name>
    <dbReference type="NCBI Taxonomy" id="520822"/>
    <lineage>
        <taxon>Eukaryota</taxon>
        <taxon>Metazoa</taxon>
        <taxon>Ecdysozoa</taxon>
        <taxon>Arthropoda</taxon>
        <taxon>Hexapoda</taxon>
        <taxon>Insecta</taxon>
        <taxon>Pterygota</taxon>
        <taxon>Neoptera</taxon>
        <taxon>Endopterygota</taxon>
        <taxon>Hymenoptera</taxon>
        <taxon>Apocrita</taxon>
        <taxon>Aculeata</taxon>
        <taxon>Formicoidea</taxon>
        <taxon>Formicidae</taxon>
        <taxon>Myrmicinae</taxon>
        <taxon>Atta</taxon>
    </lineage>
</organism>
<dbReference type="SUPFAM" id="SSF81324">
    <property type="entry name" value="Voltage-gated potassium channels"/>
    <property type="match status" value="4"/>
</dbReference>
<evidence type="ECO:0000256" key="10">
    <source>
        <dbReference type="ARBA" id="ARBA00023065"/>
    </source>
</evidence>
<feature type="domain" description="Ion transport" evidence="18">
    <location>
        <begin position="1549"/>
        <end position="1821"/>
    </location>
</feature>
<feature type="transmembrane region" description="Helical" evidence="17">
    <location>
        <begin position="181"/>
        <end position="201"/>
    </location>
</feature>
<keyword evidence="8" id="KW-0851">Voltage-gated channel</keyword>
<feature type="region of interest" description="Disordered" evidence="16">
    <location>
        <begin position="2569"/>
        <end position="2633"/>
    </location>
</feature>
<dbReference type="PANTHER" id="PTHR10037">
    <property type="entry name" value="VOLTAGE-GATED CATION CHANNEL CALCIUM AND SODIUM"/>
    <property type="match status" value="1"/>
</dbReference>
<keyword evidence="4" id="KW-0107">Calcium channel</keyword>
<feature type="compositionally biased region" description="Polar residues" evidence="16">
    <location>
        <begin position="2592"/>
        <end position="2604"/>
    </location>
</feature>
<dbReference type="FunFam" id="1.10.287.70:FF:000018">
    <property type="entry name" value="Voltage-dependent T-type calcium channel subunit alpha"/>
    <property type="match status" value="1"/>
</dbReference>
<keyword evidence="6" id="KW-0677">Repeat</keyword>
<dbReference type="PANTHER" id="PTHR10037:SF230">
    <property type="entry name" value="CA[2+]-CHANNEL PROTEIN ALPHA[[1]] SUBUNIT T, ISOFORM F"/>
    <property type="match status" value="1"/>
</dbReference>
<feature type="transmembrane region" description="Helical" evidence="17">
    <location>
        <begin position="213"/>
        <end position="236"/>
    </location>
</feature>
<dbReference type="InterPro" id="IPR005821">
    <property type="entry name" value="Ion_trans_dom"/>
</dbReference>
<feature type="transmembrane region" description="Helical" evidence="17">
    <location>
        <begin position="1901"/>
        <end position="1925"/>
    </location>
</feature>
<keyword evidence="12" id="KW-0325">Glycoprotein</keyword>
<gene>
    <name evidence="19" type="ORF">ALC53_01253</name>
</gene>
<keyword evidence="10" id="KW-0406">Ion transport</keyword>
<feature type="compositionally biased region" description="Basic and acidic residues" evidence="16">
    <location>
        <begin position="2405"/>
        <end position="2420"/>
    </location>
</feature>
<keyword evidence="5 17" id="KW-0812">Transmembrane</keyword>
<dbReference type="Proteomes" id="UP000078540">
    <property type="component" value="Unassembled WGS sequence"/>
</dbReference>
<evidence type="ECO:0000256" key="17">
    <source>
        <dbReference type="SAM" id="Phobius"/>
    </source>
</evidence>
<dbReference type="Gene3D" id="1.20.120.350">
    <property type="entry name" value="Voltage-gated potassium channels. Chain C"/>
    <property type="match status" value="4"/>
</dbReference>
<evidence type="ECO:0000256" key="1">
    <source>
        <dbReference type="ARBA" id="ARBA00004141"/>
    </source>
</evidence>
<reference evidence="19 20" key="1">
    <citation type="submission" date="2015-09" db="EMBL/GenBank/DDBJ databases">
        <title>Atta colombica WGS genome.</title>
        <authorList>
            <person name="Nygaard S."/>
            <person name="Hu H."/>
            <person name="Boomsma J."/>
            <person name="Zhang G."/>
        </authorList>
    </citation>
    <scope>NUCLEOTIDE SEQUENCE [LARGE SCALE GENOMIC DNA]</scope>
    <source>
        <strain evidence="19">Treedump-2</strain>
        <tissue evidence="19">Whole body</tissue>
    </source>
</reference>
<feature type="transmembrane region" description="Helical" evidence="17">
    <location>
        <begin position="419"/>
        <end position="445"/>
    </location>
</feature>
<feature type="transmembrane region" description="Helical" evidence="17">
    <location>
        <begin position="1624"/>
        <end position="1643"/>
    </location>
</feature>